<dbReference type="Proteomes" id="UP001570417">
    <property type="component" value="Unassembled WGS sequence"/>
</dbReference>
<evidence type="ECO:0000256" key="2">
    <source>
        <dbReference type="ARBA" id="ARBA00023125"/>
    </source>
</evidence>
<dbReference type="InterPro" id="IPR036271">
    <property type="entry name" value="Tet_transcr_reg_TetR-rel_C_sf"/>
</dbReference>
<dbReference type="Gene3D" id="1.10.10.60">
    <property type="entry name" value="Homeodomain-like"/>
    <property type="match status" value="1"/>
</dbReference>
<organism evidence="6 7">
    <name type="scientific">Vibrio gallaecicus</name>
    <dbReference type="NCBI Taxonomy" id="552386"/>
    <lineage>
        <taxon>Bacteria</taxon>
        <taxon>Pseudomonadati</taxon>
        <taxon>Pseudomonadota</taxon>
        <taxon>Gammaproteobacteria</taxon>
        <taxon>Vibrionales</taxon>
        <taxon>Vibrionaceae</taxon>
        <taxon>Vibrio</taxon>
    </lineage>
</organism>
<dbReference type="PANTHER" id="PTHR47506">
    <property type="entry name" value="TRANSCRIPTIONAL REGULATORY PROTEIN"/>
    <property type="match status" value="1"/>
</dbReference>
<reference evidence="6 7" key="1">
    <citation type="journal article" date="2024" name="ISME J.">
        <title>Tailless and filamentous prophages are predominant in marine Vibrio.</title>
        <authorList>
            <person name="Steensen K."/>
            <person name="Seneca J."/>
            <person name="Bartlau N."/>
            <person name="Yu X.A."/>
            <person name="Hussain F.A."/>
            <person name="Polz M.F."/>
        </authorList>
    </citation>
    <scope>NUCLEOTIDE SEQUENCE [LARGE SCALE GENOMIC DNA]</scope>
    <source>
        <strain evidence="6 7">10N.222.51.A1</strain>
    </source>
</reference>
<evidence type="ECO:0000256" key="1">
    <source>
        <dbReference type="ARBA" id="ARBA00023015"/>
    </source>
</evidence>
<dbReference type="RefSeq" id="WP_137371861.1">
    <property type="nucleotide sequence ID" value="NZ_AP025491.1"/>
</dbReference>
<keyword evidence="1" id="KW-0805">Transcription regulation</keyword>
<dbReference type="Pfam" id="PF00440">
    <property type="entry name" value="TetR_N"/>
    <property type="match status" value="1"/>
</dbReference>
<evidence type="ECO:0000256" key="3">
    <source>
        <dbReference type="ARBA" id="ARBA00023163"/>
    </source>
</evidence>
<evidence type="ECO:0000313" key="6">
    <source>
        <dbReference type="EMBL" id="MFA0567498.1"/>
    </source>
</evidence>
<dbReference type="EMBL" id="JBFRUW010000006">
    <property type="protein sequence ID" value="MFA0567498.1"/>
    <property type="molecule type" value="Genomic_DNA"/>
</dbReference>
<dbReference type="InterPro" id="IPR011075">
    <property type="entry name" value="TetR_C"/>
</dbReference>
<gene>
    <name evidence="6" type="ORF">AB4566_04340</name>
</gene>
<keyword evidence="2 4" id="KW-0238">DNA-binding</keyword>
<keyword evidence="3" id="KW-0804">Transcription</keyword>
<evidence type="ECO:0000256" key="4">
    <source>
        <dbReference type="PROSITE-ProRule" id="PRU00335"/>
    </source>
</evidence>
<comment type="caution">
    <text evidence="6">The sequence shown here is derived from an EMBL/GenBank/DDBJ whole genome shotgun (WGS) entry which is preliminary data.</text>
</comment>
<protein>
    <submittedName>
        <fullName evidence="6">TetR/AcrR family transcriptional regulator</fullName>
    </submittedName>
</protein>
<dbReference type="SUPFAM" id="SSF46689">
    <property type="entry name" value="Homeodomain-like"/>
    <property type="match status" value="1"/>
</dbReference>
<proteinExistence type="predicted"/>
<name>A0ABV4N873_9VIBR</name>
<accession>A0ABV4N873</accession>
<evidence type="ECO:0000259" key="5">
    <source>
        <dbReference type="PROSITE" id="PS50977"/>
    </source>
</evidence>
<dbReference type="Gene3D" id="1.10.357.10">
    <property type="entry name" value="Tetracycline Repressor, domain 2"/>
    <property type="match status" value="1"/>
</dbReference>
<feature type="domain" description="HTH tetR-type" evidence="5">
    <location>
        <begin position="6"/>
        <end position="66"/>
    </location>
</feature>
<evidence type="ECO:0000313" key="7">
    <source>
        <dbReference type="Proteomes" id="UP001570417"/>
    </source>
</evidence>
<dbReference type="Pfam" id="PF16925">
    <property type="entry name" value="TetR_C_13"/>
    <property type="match status" value="1"/>
</dbReference>
<feature type="DNA-binding region" description="H-T-H motif" evidence="4">
    <location>
        <begin position="29"/>
        <end position="48"/>
    </location>
</feature>
<sequence>MANIAKFDREEVIQKATNLYWEKGFHGTSMRNLQDVIDMRPGSIYASFGSKEGLFKEALAKYADMGLAHLAQCQQEAGSPLQALKLFVRHTIIDKSATAPSGMCMLAKTISELTEDNSEVLAEAQRLLGVMENAFLQVIELAQEQGEVSQDKDPQQLARHVQVQIMGLRTYARANKGQALLNDMIDDIFKYHPF</sequence>
<dbReference type="InterPro" id="IPR001647">
    <property type="entry name" value="HTH_TetR"/>
</dbReference>
<keyword evidence="7" id="KW-1185">Reference proteome</keyword>
<dbReference type="PROSITE" id="PS50977">
    <property type="entry name" value="HTH_TETR_2"/>
    <property type="match status" value="1"/>
</dbReference>
<dbReference type="SUPFAM" id="SSF48498">
    <property type="entry name" value="Tetracyclin repressor-like, C-terminal domain"/>
    <property type="match status" value="1"/>
</dbReference>
<dbReference type="PANTHER" id="PTHR47506:SF10">
    <property type="entry name" value="TRANSCRIPTIONAL REGULATORY PROTEIN"/>
    <property type="match status" value="1"/>
</dbReference>
<dbReference type="InterPro" id="IPR009057">
    <property type="entry name" value="Homeodomain-like_sf"/>
</dbReference>